<accession>A0A4V3G8A8</accession>
<dbReference type="RefSeq" id="WP_134115874.1">
    <property type="nucleotide sequence ID" value="NZ_SODF01000001.1"/>
</dbReference>
<protein>
    <submittedName>
        <fullName evidence="2">Uncharacterized protein</fullName>
    </submittedName>
</protein>
<dbReference type="OrthoDB" id="3803964at2"/>
<evidence type="ECO:0000313" key="3">
    <source>
        <dbReference type="Proteomes" id="UP000295447"/>
    </source>
</evidence>
<dbReference type="Proteomes" id="UP000295447">
    <property type="component" value="Unassembled WGS sequence"/>
</dbReference>
<dbReference type="EMBL" id="SODF01000001">
    <property type="protein sequence ID" value="TDW22214.1"/>
    <property type="molecule type" value="Genomic_DNA"/>
</dbReference>
<proteinExistence type="predicted"/>
<name>A0A4V3G8A8_9ACTN</name>
<comment type="caution">
    <text evidence="2">The sequence shown here is derived from an EMBL/GenBank/DDBJ whole genome shotgun (WGS) entry which is preliminary data.</text>
</comment>
<evidence type="ECO:0000313" key="2">
    <source>
        <dbReference type="EMBL" id="TDW22214.1"/>
    </source>
</evidence>
<evidence type="ECO:0000256" key="1">
    <source>
        <dbReference type="SAM" id="Phobius"/>
    </source>
</evidence>
<keyword evidence="1" id="KW-0812">Transmembrane</keyword>
<feature type="transmembrane region" description="Helical" evidence="1">
    <location>
        <begin position="40"/>
        <end position="60"/>
    </location>
</feature>
<sequence>MNNDIEHLLATAADDTDRPLKTDVDDLLVRARRSVRRTRIAAASTAVLTTATIIGGVAVWSGGVPNTAQPAGGPTNTVAIDPDTGKPIAPPPPVSPVSDREVIGRCMAKETEFNRAMHRDPASVAGGPLTFKWTVAVKSSDAHVLEAILVAPGSGVADVCYINSTPGSPSWSGQRPRLTQPPASGTVYRAGYIQGVRVPSEVTKVLVDVPGEPQVRQARMGADGFYTLGVTPSRGPGSPPAPKTKPRIRGYAADGRKVLDRVLPFIVHGMPPVPQR</sequence>
<keyword evidence="1" id="KW-1133">Transmembrane helix</keyword>
<keyword evidence="1" id="KW-0472">Membrane</keyword>
<reference evidence="2 3" key="1">
    <citation type="submission" date="2019-03" db="EMBL/GenBank/DDBJ databases">
        <title>Genomic Encyclopedia of Type Strains, Phase III (KMG-III): the genomes of soil and plant-associated and newly described type strains.</title>
        <authorList>
            <person name="Whitman W."/>
        </authorList>
    </citation>
    <scope>NUCLEOTIDE SEQUENCE [LARGE SCALE GENOMIC DNA]</scope>
    <source>
        <strain evidence="2 3">VKM Ac-2570</strain>
    </source>
</reference>
<organism evidence="2 3">
    <name type="scientific">Kribbella kalugense</name>
    <dbReference type="NCBI Taxonomy" id="2512221"/>
    <lineage>
        <taxon>Bacteria</taxon>
        <taxon>Bacillati</taxon>
        <taxon>Actinomycetota</taxon>
        <taxon>Actinomycetes</taxon>
        <taxon>Propionibacteriales</taxon>
        <taxon>Kribbellaceae</taxon>
        <taxon>Kribbella</taxon>
    </lineage>
</organism>
<dbReference type="AlphaFoldDB" id="A0A4V3G8A8"/>
<keyword evidence="3" id="KW-1185">Reference proteome</keyword>
<gene>
    <name evidence="2" type="ORF">EV650_1051</name>
</gene>